<reference evidence="2" key="2">
    <citation type="submission" date="2021-02" db="EMBL/GenBank/DDBJ databases">
        <authorList>
            <person name="Kimball J.A."/>
            <person name="Haas M.W."/>
            <person name="Macchietto M."/>
            <person name="Kono T."/>
            <person name="Duquette J."/>
            <person name="Shao M."/>
        </authorList>
    </citation>
    <scope>NUCLEOTIDE SEQUENCE</scope>
    <source>
        <tissue evidence="2">Fresh leaf tissue</tissue>
    </source>
</reference>
<sequence length="173" mass="18893">MRHLGDEGHDGVLVVSRPSMKSIVAIAEQLWPLLVSWSEAHTTLRPKDPTRLASAACALRRSKRDLSQIASLAHTMTTSPYGTSSRPRPRVPAPHGAPPQHLTVPPLSHPYTSPHLVPVSRCAPTLMPMPIPYGAHPSASSCPCPHIPARLHRDTPSWCTCIDVSAWFIATMW</sequence>
<feature type="compositionally biased region" description="Polar residues" evidence="1">
    <location>
        <begin position="77"/>
        <end position="86"/>
    </location>
</feature>
<name>A0A8J5T6Y7_ZIZPA</name>
<dbReference type="Proteomes" id="UP000729402">
    <property type="component" value="Unassembled WGS sequence"/>
</dbReference>
<evidence type="ECO:0000256" key="1">
    <source>
        <dbReference type="SAM" id="MobiDB-lite"/>
    </source>
</evidence>
<evidence type="ECO:0000313" key="2">
    <source>
        <dbReference type="EMBL" id="KAG8076525.1"/>
    </source>
</evidence>
<gene>
    <name evidence="2" type="ORF">GUJ93_ZPchr0006g43629</name>
</gene>
<evidence type="ECO:0000313" key="3">
    <source>
        <dbReference type="Proteomes" id="UP000729402"/>
    </source>
</evidence>
<organism evidence="2 3">
    <name type="scientific">Zizania palustris</name>
    <name type="common">Northern wild rice</name>
    <dbReference type="NCBI Taxonomy" id="103762"/>
    <lineage>
        <taxon>Eukaryota</taxon>
        <taxon>Viridiplantae</taxon>
        <taxon>Streptophyta</taxon>
        <taxon>Embryophyta</taxon>
        <taxon>Tracheophyta</taxon>
        <taxon>Spermatophyta</taxon>
        <taxon>Magnoliopsida</taxon>
        <taxon>Liliopsida</taxon>
        <taxon>Poales</taxon>
        <taxon>Poaceae</taxon>
        <taxon>BOP clade</taxon>
        <taxon>Oryzoideae</taxon>
        <taxon>Oryzeae</taxon>
        <taxon>Zizaniinae</taxon>
        <taxon>Zizania</taxon>
    </lineage>
</organism>
<comment type="caution">
    <text evidence="2">The sequence shown here is derived from an EMBL/GenBank/DDBJ whole genome shotgun (WGS) entry which is preliminary data.</text>
</comment>
<dbReference type="EMBL" id="JAAALK010000283">
    <property type="protein sequence ID" value="KAG8076525.1"/>
    <property type="molecule type" value="Genomic_DNA"/>
</dbReference>
<feature type="region of interest" description="Disordered" evidence="1">
    <location>
        <begin position="77"/>
        <end position="96"/>
    </location>
</feature>
<reference evidence="2" key="1">
    <citation type="journal article" date="2021" name="bioRxiv">
        <title>Whole Genome Assembly and Annotation of Northern Wild Rice, Zizania palustris L., Supports a Whole Genome Duplication in the Zizania Genus.</title>
        <authorList>
            <person name="Haas M."/>
            <person name="Kono T."/>
            <person name="Macchietto M."/>
            <person name="Millas R."/>
            <person name="McGilp L."/>
            <person name="Shao M."/>
            <person name="Duquette J."/>
            <person name="Hirsch C.N."/>
            <person name="Kimball J."/>
        </authorList>
    </citation>
    <scope>NUCLEOTIDE SEQUENCE</scope>
    <source>
        <tissue evidence="2">Fresh leaf tissue</tissue>
    </source>
</reference>
<proteinExistence type="predicted"/>
<protein>
    <submittedName>
        <fullName evidence="2">Uncharacterized protein</fullName>
    </submittedName>
</protein>
<accession>A0A8J5T6Y7</accession>
<dbReference type="AlphaFoldDB" id="A0A8J5T6Y7"/>
<keyword evidence="3" id="KW-1185">Reference proteome</keyword>